<dbReference type="PROSITE" id="PS51819">
    <property type="entry name" value="VOC"/>
    <property type="match status" value="1"/>
</dbReference>
<keyword evidence="4" id="KW-1185">Reference proteome</keyword>
<dbReference type="GO" id="GO:0051213">
    <property type="term" value="F:dioxygenase activity"/>
    <property type="evidence" value="ECO:0007669"/>
    <property type="project" value="UniProtKB-KW"/>
</dbReference>
<dbReference type="GO" id="GO:0046491">
    <property type="term" value="P:L-methylmalonyl-CoA metabolic process"/>
    <property type="evidence" value="ECO:0007669"/>
    <property type="project" value="TreeGrafter"/>
</dbReference>
<dbReference type="RefSeq" id="WP_116236327.1">
    <property type="nucleotide sequence ID" value="NZ_QRDP01000004.1"/>
</dbReference>
<keyword evidence="1" id="KW-0479">Metal-binding</keyword>
<proteinExistence type="predicted"/>
<sequence length="140" mass="14891">MTQPLAAPLTLGAHHVGLAVPDLDTARDFFRDGLGFELVAEKPDYPAAFLSDGTTLITLWQVEDPDTARPFDRRRNVGLHHLALAVADHDALAAVHERVKAYPGTAIEFAPGPMGPGASASHMICAIPGGIRIEFATPFA</sequence>
<dbReference type="PANTHER" id="PTHR43048">
    <property type="entry name" value="METHYLMALONYL-COA EPIMERASE"/>
    <property type="match status" value="1"/>
</dbReference>
<dbReference type="AlphaFoldDB" id="A0A3D9FGP9"/>
<feature type="domain" description="VOC" evidence="2">
    <location>
        <begin position="12"/>
        <end position="138"/>
    </location>
</feature>
<dbReference type="Pfam" id="PF00903">
    <property type="entry name" value="Glyoxalase"/>
    <property type="match status" value="1"/>
</dbReference>
<dbReference type="Gene3D" id="3.10.180.10">
    <property type="entry name" value="2,3-Dihydroxybiphenyl 1,2-Dioxygenase, domain 1"/>
    <property type="match status" value="1"/>
</dbReference>
<dbReference type="InterPro" id="IPR051785">
    <property type="entry name" value="MMCE/EMCE_epimerase"/>
</dbReference>
<protein>
    <submittedName>
        <fullName evidence="3">Catechol 2,3-dioxygenase-like lactoylglutathione lyase family enzyme</fullName>
    </submittedName>
</protein>
<accession>A0A3D9FGP9</accession>
<reference evidence="3 4" key="1">
    <citation type="submission" date="2018-07" db="EMBL/GenBank/DDBJ databases">
        <title>Genomic Encyclopedia of Type Strains, Phase IV (KMG-IV): sequencing the most valuable type-strain genomes for metagenomic binning, comparative biology and taxonomic classification.</title>
        <authorList>
            <person name="Goeker M."/>
        </authorList>
    </citation>
    <scope>NUCLEOTIDE SEQUENCE [LARGE SCALE GENOMIC DNA]</scope>
    <source>
        <strain evidence="3 4">DSM 26725</strain>
    </source>
</reference>
<name>A0A3D9FGP9_9SPHN</name>
<dbReference type="Proteomes" id="UP000256310">
    <property type="component" value="Unassembled WGS sequence"/>
</dbReference>
<gene>
    <name evidence="3" type="ORF">DFR46_2024</name>
</gene>
<dbReference type="PANTHER" id="PTHR43048:SF6">
    <property type="entry name" value="BLR8189 PROTEIN"/>
    <property type="match status" value="1"/>
</dbReference>
<keyword evidence="3" id="KW-0456">Lyase</keyword>
<evidence type="ECO:0000313" key="4">
    <source>
        <dbReference type="Proteomes" id="UP000256310"/>
    </source>
</evidence>
<dbReference type="EMBL" id="QRDP01000004">
    <property type="protein sequence ID" value="RED16990.1"/>
    <property type="molecule type" value="Genomic_DNA"/>
</dbReference>
<dbReference type="OrthoDB" id="2613830at2"/>
<dbReference type="GO" id="GO:0046872">
    <property type="term" value="F:metal ion binding"/>
    <property type="evidence" value="ECO:0007669"/>
    <property type="project" value="UniProtKB-KW"/>
</dbReference>
<dbReference type="InterPro" id="IPR004360">
    <property type="entry name" value="Glyas_Fos-R_dOase_dom"/>
</dbReference>
<dbReference type="SUPFAM" id="SSF54593">
    <property type="entry name" value="Glyoxalase/Bleomycin resistance protein/Dihydroxybiphenyl dioxygenase"/>
    <property type="match status" value="1"/>
</dbReference>
<keyword evidence="3" id="KW-0560">Oxidoreductase</keyword>
<organism evidence="3 4">
    <name type="scientific">Parasphingopyxis lamellibrachiae</name>
    <dbReference type="NCBI Taxonomy" id="680125"/>
    <lineage>
        <taxon>Bacteria</taxon>
        <taxon>Pseudomonadati</taxon>
        <taxon>Pseudomonadota</taxon>
        <taxon>Alphaproteobacteria</taxon>
        <taxon>Sphingomonadales</taxon>
        <taxon>Sphingomonadaceae</taxon>
        <taxon>Parasphingopyxis</taxon>
    </lineage>
</organism>
<dbReference type="GO" id="GO:0016829">
    <property type="term" value="F:lyase activity"/>
    <property type="evidence" value="ECO:0007669"/>
    <property type="project" value="UniProtKB-KW"/>
</dbReference>
<dbReference type="InterPro" id="IPR037523">
    <property type="entry name" value="VOC_core"/>
</dbReference>
<dbReference type="InterPro" id="IPR029068">
    <property type="entry name" value="Glyas_Bleomycin-R_OHBP_Dase"/>
</dbReference>
<evidence type="ECO:0000259" key="2">
    <source>
        <dbReference type="PROSITE" id="PS51819"/>
    </source>
</evidence>
<dbReference type="GO" id="GO:0004493">
    <property type="term" value="F:methylmalonyl-CoA epimerase activity"/>
    <property type="evidence" value="ECO:0007669"/>
    <property type="project" value="TreeGrafter"/>
</dbReference>
<comment type="caution">
    <text evidence="3">The sequence shown here is derived from an EMBL/GenBank/DDBJ whole genome shotgun (WGS) entry which is preliminary data.</text>
</comment>
<keyword evidence="3" id="KW-0223">Dioxygenase</keyword>
<evidence type="ECO:0000313" key="3">
    <source>
        <dbReference type="EMBL" id="RED16990.1"/>
    </source>
</evidence>
<evidence type="ECO:0000256" key="1">
    <source>
        <dbReference type="ARBA" id="ARBA00022723"/>
    </source>
</evidence>